<dbReference type="Proteomes" id="UP001302602">
    <property type="component" value="Unassembled WGS sequence"/>
</dbReference>
<reference evidence="2" key="1">
    <citation type="journal article" date="2023" name="Mol. Phylogenet. Evol.">
        <title>Genome-scale phylogeny and comparative genomics of the fungal order Sordariales.</title>
        <authorList>
            <person name="Hensen N."/>
            <person name="Bonometti L."/>
            <person name="Westerberg I."/>
            <person name="Brannstrom I.O."/>
            <person name="Guillou S."/>
            <person name="Cros-Aarteil S."/>
            <person name="Calhoun S."/>
            <person name="Haridas S."/>
            <person name="Kuo A."/>
            <person name="Mondo S."/>
            <person name="Pangilinan J."/>
            <person name="Riley R."/>
            <person name="LaButti K."/>
            <person name="Andreopoulos B."/>
            <person name="Lipzen A."/>
            <person name="Chen C."/>
            <person name="Yan M."/>
            <person name="Daum C."/>
            <person name="Ng V."/>
            <person name="Clum A."/>
            <person name="Steindorff A."/>
            <person name="Ohm R.A."/>
            <person name="Martin F."/>
            <person name="Silar P."/>
            <person name="Natvig D.O."/>
            <person name="Lalanne C."/>
            <person name="Gautier V."/>
            <person name="Ament-Velasquez S.L."/>
            <person name="Kruys A."/>
            <person name="Hutchinson M.I."/>
            <person name="Powell A.J."/>
            <person name="Barry K."/>
            <person name="Miller A.N."/>
            <person name="Grigoriev I.V."/>
            <person name="Debuchy R."/>
            <person name="Gladieux P."/>
            <person name="Hiltunen Thoren M."/>
            <person name="Johannesson H."/>
        </authorList>
    </citation>
    <scope>NUCLEOTIDE SEQUENCE</scope>
    <source>
        <strain evidence="2">CBS 731.68</strain>
    </source>
</reference>
<name>A0AAN6TPA3_9PEZI</name>
<feature type="region of interest" description="Disordered" evidence="1">
    <location>
        <begin position="223"/>
        <end position="250"/>
    </location>
</feature>
<proteinExistence type="predicted"/>
<comment type="caution">
    <text evidence="2">The sequence shown here is derived from an EMBL/GenBank/DDBJ whole genome shotgun (WGS) entry which is preliminary data.</text>
</comment>
<keyword evidence="3" id="KW-1185">Reference proteome</keyword>
<sequence>MPLIILDYTASQKYMTKSWGSGSAQTGDKQHAIIRAKHGELPKLIYPGDANPSNLDAYPNEIFDYLRLGTQLVPVMFEELLDAGGGLILGFAFRHGLMDGTTTTEFLDYVTGDMFAVSSPLNVFSSLHLRKENSTLCCQYSHNQPYRPSHHRWLRFNSPAVPPLLPTAIAKIFTISADSVRVLHTATLSHLRQTYDPSASVTIRDALCALIWVQITRVRLRARGGDGQDDNGDATATTLAAPNEAGGDNG</sequence>
<organism evidence="2 3">
    <name type="scientific">Parathielavia appendiculata</name>
    <dbReference type="NCBI Taxonomy" id="2587402"/>
    <lineage>
        <taxon>Eukaryota</taxon>
        <taxon>Fungi</taxon>
        <taxon>Dikarya</taxon>
        <taxon>Ascomycota</taxon>
        <taxon>Pezizomycotina</taxon>
        <taxon>Sordariomycetes</taxon>
        <taxon>Sordariomycetidae</taxon>
        <taxon>Sordariales</taxon>
        <taxon>Chaetomiaceae</taxon>
        <taxon>Parathielavia</taxon>
    </lineage>
</organism>
<dbReference type="GeneID" id="87832609"/>
<evidence type="ECO:0000313" key="2">
    <source>
        <dbReference type="EMBL" id="KAK4118138.1"/>
    </source>
</evidence>
<evidence type="ECO:0000256" key="1">
    <source>
        <dbReference type="SAM" id="MobiDB-lite"/>
    </source>
</evidence>
<dbReference type="RefSeq" id="XP_062641911.1">
    <property type="nucleotide sequence ID" value="XM_062795841.1"/>
</dbReference>
<dbReference type="Gene3D" id="3.30.559.10">
    <property type="entry name" value="Chloramphenicol acetyltransferase-like domain"/>
    <property type="match status" value="2"/>
</dbReference>
<gene>
    <name evidence="2" type="ORF">N657DRAFT_675725</name>
</gene>
<accession>A0AAN6TPA3</accession>
<dbReference type="EMBL" id="MU853281">
    <property type="protein sequence ID" value="KAK4118138.1"/>
    <property type="molecule type" value="Genomic_DNA"/>
</dbReference>
<dbReference type="AlphaFoldDB" id="A0AAN6TPA3"/>
<protein>
    <submittedName>
        <fullName evidence="2">Uncharacterized protein</fullName>
    </submittedName>
</protein>
<evidence type="ECO:0000313" key="3">
    <source>
        <dbReference type="Proteomes" id="UP001302602"/>
    </source>
</evidence>
<dbReference type="InterPro" id="IPR023213">
    <property type="entry name" value="CAT-like_dom_sf"/>
</dbReference>
<reference evidence="2" key="2">
    <citation type="submission" date="2023-05" db="EMBL/GenBank/DDBJ databases">
        <authorList>
            <consortium name="Lawrence Berkeley National Laboratory"/>
            <person name="Steindorff A."/>
            <person name="Hensen N."/>
            <person name="Bonometti L."/>
            <person name="Westerberg I."/>
            <person name="Brannstrom I.O."/>
            <person name="Guillou S."/>
            <person name="Cros-Aarteil S."/>
            <person name="Calhoun S."/>
            <person name="Haridas S."/>
            <person name="Kuo A."/>
            <person name="Mondo S."/>
            <person name="Pangilinan J."/>
            <person name="Riley R."/>
            <person name="Labutti K."/>
            <person name="Andreopoulos B."/>
            <person name="Lipzen A."/>
            <person name="Chen C."/>
            <person name="Yanf M."/>
            <person name="Daum C."/>
            <person name="Ng V."/>
            <person name="Clum A."/>
            <person name="Ohm R."/>
            <person name="Martin F."/>
            <person name="Silar P."/>
            <person name="Natvig D."/>
            <person name="Lalanne C."/>
            <person name="Gautier V."/>
            <person name="Ament-Velasquez S.L."/>
            <person name="Kruys A."/>
            <person name="Hutchinson M.I."/>
            <person name="Powell A.J."/>
            <person name="Barry K."/>
            <person name="Miller A.N."/>
            <person name="Grigoriev I.V."/>
            <person name="Debuchy R."/>
            <person name="Gladieux P."/>
            <person name="Thoren M.H."/>
            <person name="Johannesson H."/>
        </authorList>
    </citation>
    <scope>NUCLEOTIDE SEQUENCE</scope>
    <source>
        <strain evidence="2">CBS 731.68</strain>
    </source>
</reference>